<dbReference type="RefSeq" id="WP_068832126.1">
    <property type="nucleotide sequence ID" value="NZ_JBHSMX010000066.1"/>
</dbReference>
<gene>
    <name evidence="1" type="ORF">ACFPP7_23940</name>
</gene>
<dbReference type="EMBL" id="JBHSMX010000066">
    <property type="protein sequence ID" value="MFC5523935.1"/>
    <property type="molecule type" value="Genomic_DNA"/>
</dbReference>
<dbReference type="Proteomes" id="UP001596084">
    <property type="component" value="Unassembled WGS sequence"/>
</dbReference>
<reference evidence="2" key="1">
    <citation type="journal article" date="2019" name="Int. J. Syst. Evol. Microbiol.">
        <title>The Global Catalogue of Microorganisms (GCM) 10K type strain sequencing project: providing services to taxonomists for standard genome sequencing and annotation.</title>
        <authorList>
            <consortium name="The Broad Institute Genomics Platform"/>
            <consortium name="The Broad Institute Genome Sequencing Center for Infectious Disease"/>
            <person name="Wu L."/>
            <person name="Ma J."/>
        </authorList>
    </citation>
    <scope>NUCLEOTIDE SEQUENCE [LARGE SCALE GENOMIC DNA]</scope>
    <source>
        <strain evidence="2">CGMCC 4.7277</strain>
    </source>
</reference>
<protein>
    <submittedName>
        <fullName evidence="1">Uncharacterized protein</fullName>
    </submittedName>
</protein>
<organism evidence="1 2">
    <name type="scientific">Polaromonas jejuensis</name>
    <dbReference type="NCBI Taxonomy" id="457502"/>
    <lineage>
        <taxon>Bacteria</taxon>
        <taxon>Pseudomonadati</taxon>
        <taxon>Pseudomonadota</taxon>
        <taxon>Betaproteobacteria</taxon>
        <taxon>Burkholderiales</taxon>
        <taxon>Comamonadaceae</taxon>
        <taxon>Polaromonas</taxon>
    </lineage>
</organism>
<evidence type="ECO:0000313" key="2">
    <source>
        <dbReference type="Proteomes" id="UP001596084"/>
    </source>
</evidence>
<evidence type="ECO:0000313" key="1">
    <source>
        <dbReference type="EMBL" id="MFC5523935.1"/>
    </source>
</evidence>
<name>A0ABW0QGM6_9BURK</name>
<comment type="caution">
    <text evidence="1">The sequence shown here is derived from an EMBL/GenBank/DDBJ whole genome shotgun (WGS) entry which is preliminary data.</text>
</comment>
<sequence>MHQCTIAKEHYLRFLIKDQPEKEDLIFKVRKDDSDRLATVLDDLDGENAAAPFFWFDALDGRSVVINLYEVQGVRP</sequence>
<proteinExistence type="predicted"/>
<accession>A0ABW0QGM6</accession>
<keyword evidence="2" id="KW-1185">Reference proteome</keyword>